<dbReference type="Gene3D" id="2.60.120.330">
    <property type="entry name" value="B-lactam Antibiotic, Isopenicillin N Synthase, Chain"/>
    <property type="match status" value="1"/>
</dbReference>
<gene>
    <name evidence="1" type="ORF">E1956_37520</name>
</gene>
<name>A0A4P7D4X3_9BURK</name>
<reference evidence="1 2" key="1">
    <citation type="submission" date="2019-03" db="EMBL/GenBank/DDBJ databases">
        <title>Paraburkholderia sp. 7MH5, isolated from subtropical forest soil.</title>
        <authorList>
            <person name="Gao Z.-H."/>
            <person name="Qiu L.-H."/>
        </authorList>
    </citation>
    <scope>NUCLEOTIDE SEQUENCE [LARGE SCALE GENOMIC DNA]</scope>
    <source>
        <strain evidence="1 2">7MH5</strain>
    </source>
</reference>
<evidence type="ECO:0000313" key="1">
    <source>
        <dbReference type="EMBL" id="QBR03816.1"/>
    </source>
</evidence>
<dbReference type="EMBL" id="CP038151">
    <property type="protein sequence ID" value="QBR03816.1"/>
    <property type="molecule type" value="Genomic_DNA"/>
</dbReference>
<organism evidence="1 2">
    <name type="scientific">Paraburkholderia pallida</name>
    <dbReference type="NCBI Taxonomy" id="2547399"/>
    <lineage>
        <taxon>Bacteria</taxon>
        <taxon>Pseudomonadati</taxon>
        <taxon>Pseudomonadota</taxon>
        <taxon>Betaproteobacteria</taxon>
        <taxon>Burkholderiales</taxon>
        <taxon>Burkholderiaceae</taxon>
        <taxon>Paraburkholderia</taxon>
    </lineage>
</organism>
<dbReference type="OrthoDB" id="21825at2"/>
<keyword evidence="2" id="KW-1185">Reference proteome</keyword>
<dbReference type="InterPro" id="IPR027443">
    <property type="entry name" value="IPNS-like_sf"/>
</dbReference>
<proteinExistence type="predicted"/>
<dbReference type="AlphaFoldDB" id="A0A4P7D4X3"/>
<dbReference type="Proteomes" id="UP000295727">
    <property type="component" value="Chromosome 4"/>
</dbReference>
<evidence type="ECO:0008006" key="3">
    <source>
        <dbReference type="Google" id="ProtNLM"/>
    </source>
</evidence>
<sequence length="288" mass="33185">MFDKLNASSGLVVIDNKVDNTAPWNFWATEIVTRGYTIISISPGMQEDFEALQQLAGSIGFLDKEAFSFIERTDGYFPIGYSFIGKENRDRCEIFNYWHRFRAEHEQYPFSRSEFYSRIASYEAQVATYGQNIIDEIRKRYGYAPEIQTRDDSYLQFNHYREELRLGNHRYLQSKHEDGHLITVIKPNAPGLVVFQGDKECLVDLAKDQALVIAGSLLTQLSEGEIQPVYHAVLNLTLPTARASVVYNVNILSDVISSFKRGREIKMYNFANERHLEFGHAPYVVNRI</sequence>
<dbReference type="SUPFAM" id="SSF51197">
    <property type="entry name" value="Clavaminate synthase-like"/>
    <property type="match status" value="1"/>
</dbReference>
<protein>
    <recommendedName>
        <fullName evidence="3">Isopenicillin N synthase</fullName>
    </recommendedName>
</protein>
<dbReference type="KEGG" id="ppai:E1956_37520"/>
<evidence type="ECO:0000313" key="2">
    <source>
        <dbReference type="Proteomes" id="UP000295727"/>
    </source>
</evidence>
<accession>A0A4P7D4X3</accession>